<proteinExistence type="predicted"/>
<dbReference type="HOGENOM" id="CLU_119102_0_0_6"/>
<evidence type="ECO:0000313" key="3">
    <source>
        <dbReference type="Proteomes" id="UP000019030"/>
    </source>
</evidence>
<dbReference type="OrthoDB" id="8560395at2"/>
<dbReference type="NCBIfam" id="TIGR03765">
    <property type="entry name" value="ICE_PFL_4695"/>
    <property type="match status" value="1"/>
</dbReference>
<dbReference type="RefSeq" id="WP_037407524.1">
    <property type="nucleotide sequence ID" value="NZ_CP007044.2"/>
</dbReference>
<evidence type="ECO:0000313" key="2">
    <source>
        <dbReference type="EMBL" id="AHG19471.1"/>
    </source>
</evidence>
<reference evidence="2 3" key="2">
    <citation type="submission" date="2015-03" db="EMBL/GenBank/DDBJ databases">
        <authorList>
            <person name="Chan K.-G."/>
        </authorList>
    </citation>
    <scope>NUCLEOTIDE SEQUENCE [LARGE SCALE GENOMIC DNA]</scope>
    <source>
        <strain evidence="2 3">RB-25</strain>
    </source>
</reference>
<name>W0L6X6_9GAMM</name>
<dbReference type="PATRIC" id="fig|1441930.4.peg.1484"/>
<dbReference type="KEGG" id="sfo:Z042_07450"/>
<dbReference type="AlphaFoldDB" id="W0L6X6"/>
<dbReference type="Pfam" id="PF11072">
    <property type="entry name" value="DUF2859"/>
    <property type="match status" value="1"/>
</dbReference>
<dbReference type="InterPro" id="IPR021300">
    <property type="entry name" value="Integr_conj_element_PFL4695"/>
</dbReference>
<keyword evidence="1" id="KW-0732">Signal</keyword>
<gene>
    <name evidence="2" type="ORF">Z042_07450</name>
</gene>
<feature type="chain" id="PRO_5004791745" description="Conjugal transfer protein" evidence="1">
    <location>
        <begin position="23"/>
        <end position="171"/>
    </location>
</feature>
<evidence type="ECO:0008006" key="4">
    <source>
        <dbReference type="Google" id="ProtNLM"/>
    </source>
</evidence>
<organism evidence="2 3">
    <name type="scientific">Chania multitudinisentens RB-25</name>
    <dbReference type="NCBI Taxonomy" id="1441930"/>
    <lineage>
        <taxon>Bacteria</taxon>
        <taxon>Pseudomonadati</taxon>
        <taxon>Pseudomonadota</taxon>
        <taxon>Gammaproteobacteria</taxon>
        <taxon>Enterobacterales</taxon>
        <taxon>Yersiniaceae</taxon>
        <taxon>Chania</taxon>
    </lineage>
</organism>
<dbReference type="EMBL" id="CP007044">
    <property type="protein sequence ID" value="AHG19471.1"/>
    <property type="molecule type" value="Genomic_DNA"/>
</dbReference>
<dbReference type="STRING" id="1441930.Z042_07450"/>
<sequence>MKTLLRCSAWLLASLMVFPATAGLTVIADLGGVSMAPYFESLAVPEGNSPPSLAAPSLSGPVTPESMLPVRSRVLTPGAVNAHNVDLPGMAPLFLIGDDELSHRWLAARLSVLQQLGATGLVVNVDSVAAWRALQARAPGLTLSPVSGDDLARRLGLAHYPVLITAERIEQ</sequence>
<dbReference type="eggNOG" id="COG3279">
    <property type="taxonomic scope" value="Bacteria"/>
</dbReference>
<evidence type="ECO:0000256" key="1">
    <source>
        <dbReference type="SAM" id="SignalP"/>
    </source>
</evidence>
<keyword evidence="3" id="KW-1185">Reference proteome</keyword>
<dbReference type="Proteomes" id="UP000019030">
    <property type="component" value="Chromosome"/>
</dbReference>
<feature type="signal peptide" evidence="1">
    <location>
        <begin position="1"/>
        <end position="22"/>
    </location>
</feature>
<accession>W0L6X6</accession>
<protein>
    <recommendedName>
        <fullName evidence="4">Conjugal transfer protein</fullName>
    </recommendedName>
</protein>
<reference evidence="2 3" key="1">
    <citation type="submission" date="2014-01" db="EMBL/GenBank/DDBJ databases">
        <title>Isolation of Serratia multitudinisentens RB-25 from Ex-Landfill site.</title>
        <authorList>
            <person name="Robson E.H.J."/>
        </authorList>
    </citation>
    <scope>NUCLEOTIDE SEQUENCE [LARGE SCALE GENOMIC DNA]</scope>
    <source>
        <strain evidence="2 3">RB-25</strain>
    </source>
</reference>